<dbReference type="GO" id="GO:0004123">
    <property type="term" value="F:cystathionine gamma-lyase activity"/>
    <property type="evidence" value="ECO:0007669"/>
    <property type="project" value="TreeGrafter"/>
</dbReference>
<organism evidence="6 7">
    <name type="scientific">Botrimarina hoheduenensis</name>
    <dbReference type="NCBI Taxonomy" id="2528000"/>
    <lineage>
        <taxon>Bacteria</taxon>
        <taxon>Pseudomonadati</taxon>
        <taxon>Planctomycetota</taxon>
        <taxon>Planctomycetia</taxon>
        <taxon>Pirellulales</taxon>
        <taxon>Lacipirellulaceae</taxon>
        <taxon>Botrimarina</taxon>
    </lineage>
</organism>
<dbReference type="Gene3D" id="3.90.1150.10">
    <property type="entry name" value="Aspartate Aminotransferase, domain 1"/>
    <property type="match status" value="1"/>
</dbReference>
<reference evidence="6 7" key="1">
    <citation type="submission" date="2019-02" db="EMBL/GenBank/DDBJ databases">
        <title>Deep-cultivation of Planctomycetes and their phenomic and genomic characterization uncovers novel biology.</title>
        <authorList>
            <person name="Wiegand S."/>
            <person name="Jogler M."/>
            <person name="Boedeker C."/>
            <person name="Pinto D."/>
            <person name="Vollmers J."/>
            <person name="Rivas-Marin E."/>
            <person name="Kohn T."/>
            <person name="Peeters S.H."/>
            <person name="Heuer A."/>
            <person name="Rast P."/>
            <person name="Oberbeckmann S."/>
            <person name="Bunk B."/>
            <person name="Jeske O."/>
            <person name="Meyerdierks A."/>
            <person name="Storesund J.E."/>
            <person name="Kallscheuer N."/>
            <person name="Luecker S."/>
            <person name="Lage O.M."/>
            <person name="Pohl T."/>
            <person name="Merkel B.J."/>
            <person name="Hornburger P."/>
            <person name="Mueller R.-W."/>
            <person name="Bruemmer F."/>
            <person name="Labrenz M."/>
            <person name="Spormann A.M."/>
            <person name="Op Den Camp H."/>
            <person name="Overmann J."/>
            <person name="Amann R."/>
            <person name="Jetten M.S.M."/>
            <person name="Mascher T."/>
            <person name="Medema M.H."/>
            <person name="Devos D.P."/>
            <person name="Kaster A.-K."/>
            <person name="Ovreas L."/>
            <person name="Rohde M."/>
            <person name="Galperin M.Y."/>
            <person name="Jogler C."/>
        </authorList>
    </citation>
    <scope>NUCLEOTIDE SEQUENCE [LARGE SCALE GENOMIC DNA]</scope>
    <source>
        <strain evidence="6 7">Pla111</strain>
    </source>
</reference>
<dbReference type="GO" id="GO:0003962">
    <property type="term" value="F:cystathionine gamma-synthase activity"/>
    <property type="evidence" value="ECO:0007669"/>
    <property type="project" value="TreeGrafter"/>
</dbReference>
<evidence type="ECO:0000256" key="5">
    <source>
        <dbReference type="RuleBase" id="RU362118"/>
    </source>
</evidence>
<dbReference type="PANTHER" id="PTHR11808:SF15">
    <property type="entry name" value="CYSTATHIONINE GAMMA-LYASE"/>
    <property type="match status" value="1"/>
</dbReference>
<dbReference type="GO" id="GO:0019346">
    <property type="term" value="P:transsulfuration"/>
    <property type="evidence" value="ECO:0007669"/>
    <property type="project" value="InterPro"/>
</dbReference>
<dbReference type="FunFam" id="3.90.1150.10:FF:000033">
    <property type="entry name" value="Cystathionine gamma-synthase"/>
    <property type="match status" value="1"/>
</dbReference>
<sequence length="391" mass="41568">MQFRTRAIHVGHHADPHTGAVVPPIHLASTFVQPGAGEWGPYNYARSGNPTRNAVEEVVASLEGCGPGTDHPEGGALAFASGMAAIHGVTSSLKAGDHVLAGSDLYGGAYRLFHKVMNRAGVEVSLADATDLTAFEKGFRPNTRLVWVESPGNPRMSIVDLAAVAELAHKHGALAACDNTFATPVLTRPLELGLDIVMHSATKYYGGHSDLMGGLLAARDKAVYEDLKFIQNATGGIMDPLSCFLCSRGVKTLELRVREQCRSAQRLAEWLDQHPAIGRVLYAGLPAHPGHAIAKRQMQGGFGAMITFELSAGFEAGKRLCKATRLFQLAVSLGAVESLIEQPASMSHASYDAADRAKHGITDGMIRLSVGLEAYDDLQADLEQAIAAATR</sequence>
<dbReference type="OrthoDB" id="9780685at2"/>
<name>A0A5C5WCS1_9BACT</name>
<dbReference type="SUPFAM" id="SSF53383">
    <property type="entry name" value="PLP-dependent transferases"/>
    <property type="match status" value="1"/>
</dbReference>
<gene>
    <name evidence="6" type="primary">metC</name>
    <name evidence="6" type="ORF">Pla111_04810</name>
</gene>
<dbReference type="Proteomes" id="UP000318995">
    <property type="component" value="Unassembled WGS sequence"/>
</dbReference>
<dbReference type="FunFam" id="3.40.640.10:FF:000009">
    <property type="entry name" value="Cystathionine gamma-synthase homolog"/>
    <property type="match status" value="1"/>
</dbReference>
<dbReference type="EMBL" id="SJPH01000001">
    <property type="protein sequence ID" value="TWT48706.1"/>
    <property type="molecule type" value="Genomic_DNA"/>
</dbReference>
<dbReference type="GO" id="GO:0009086">
    <property type="term" value="P:methionine biosynthetic process"/>
    <property type="evidence" value="ECO:0007669"/>
    <property type="project" value="UniProtKB-ARBA"/>
</dbReference>
<evidence type="ECO:0000313" key="7">
    <source>
        <dbReference type="Proteomes" id="UP000318995"/>
    </source>
</evidence>
<dbReference type="CDD" id="cd00614">
    <property type="entry name" value="CGS_like"/>
    <property type="match status" value="1"/>
</dbReference>
<dbReference type="AlphaFoldDB" id="A0A5C5WCS1"/>
<dbReference type="InterPro" id="IPR015422">
    <property type="entry name" value="PyrdxlP-dep_Trfase_small"/>
</dbReference>
<proteinExistence type="inferred from homology"/>
<dbReference type="EC" id="4.4.1.8" evidence="6"/>
<dbReference type="Gene3D" id="3.40.640.10">
    <property type="entry name" value="Type I PLP-dependent aspartate aminotransferase-like (Major domain)"/>
    <property type="match status" value="1"/>
</dbReference>
<evidence type="ECO:0000256" key="4">
    <source>
        <dbReference type="PIRSR" id="PIRSR001434-2"/>
    </source>
</evidence>
<keyword evidence="7" id="KW-1185">Reference proteome</keyword>
<comment type="similarity">
    <text evidence="2 5">Belongs to the trans-sulfuration enzymes family.</text>
</comment>
<evidence type="ECO:0000256" key="1">
    <source>
        <dbReference type="ARBA" id="ARBA00001933"/>
    </source>
</evidence>
<evidence type="ECO:0000256" key="2">
    <source>
        <dbReference type="ARBA" id="ARBA00009077"/>
    </source>
</evidence>
<feature type="modified residue" description="N6-(pyridoxal phosphate)lysine" evidence="4">
    <location>
        <position position="203"/>
    </location>
</feature>
<dbReference type="RefSeq" id="WP_146570977.1">
    <property type="nucleotide sequence ID" value="NZ_SJPH01000001.1"/>
</dbReference>
<dbReference type="GO" id="GO:0005737">
    <property type="term" value="C:cytoplasm"/>
    <property type="evidence" value="ECO:0007669"/>
    <property type="project" value="TreeGrafter"/>
</dbReference>
<evidence type="ECO:0000313" key="6">
    <source>
        <dbReference type="EMBL" id="TWT48706.1"/>
    </source>
</evidence>
<comment type="caution">
    <text evidence="6">The sequence shown here is derived from an EMBL/GenBank/DDBJ whole genome shotgun (WGS) entry which is preliminary data.</text>
</comment>
<keyword evidence="3 4" id="KW-0663">Pyridoxal phosphate</keyword>
<dbReference type="InterPro" id="IPR015421">
    <property type="entry name" value="PyrdxlP-dep_Trfase_major"/>
</dbReference>
<accession>A0A5C5WCS1</accession>
<dbReference type="Pfam" id="PF01053">
    <property type="entry name" value="Cys_Met_Meta_PP"/>
    <property type="match status" value="1"/>
</dbReference>
<dbReference type="GO" id="GO:0019343">
    <property type="term" value="P:cysteine biosynthetic process via cystathionine"/>
    <property type="evidence" value="ECO:0007669"/>
    <property type="project" value="TreeGrafter"/>
</dbReference>
<dbReference type="GO" id="GO:0030170">
    <property type="term" value="F:pyridoxal phosphate binding"/>
    <property type="evidence" value="ECO:0007669"/>
    <property type="project" value="InterPro"/>
</dbReference>
<dbReference type="InterPro" id="IPR015424">
    <property type="entry name" value="PyrdxlP-dep_Trfase"/>
</dbReference>
<protein>
    <submittedName>
        <fullName evidence="6">Cystathionine beta-lyase</fullName>
        <ecNumber evidence="6">4.4.1.8</ecNumber>
    </submittedName>
</protein>
<dbReference type="InterPro" id="IPR000277">
    <property type="entry name" value="Cys/Met-Metab_PyrdxlP-dep_enz"/>
</dbReference>
<comment type="cofactor">
    <cofactor evidence="1 5">
        <name>pyridoxal 5'-phosphate</name>
        <dbReference type="ChEBI" id="CHEBI:597326"/>
    </cofactor>
</comment>
<dbReference type="PIRSF" id="PIRSF001434">
    <property type="entry name" value="CGS"/>
    <property type="match status" value="1"/>
</dbReference>
<keyword evidence="6" id="KW-0456">Lyase</keyword>
<evidence type="ECO:0000256" key="3">
    <source>
        <dbReference type="ARBA" id="ARBA00022898"/>
    </source>
</evidence>
<dbReference type="PANTHER" id="PTHR11808">
    <property type="entry name" value="TRANS-SULFURATION ENZYME FAMILY MEMBER"/>
    <property type="match status" value="1"/>
</dbReference>